<sequence>MPSNGFIGGHRNLFALNSFPEGSGYDFSFFLFQWTYAITASGITSGSMAERTQFVAYLVYSSFLTGFVYPVISHWFWSNDGWASPTLTNNILFLGSSAIDFAGSGVVHMAGEIAGRWRSLTLGPRIGRFNHQENRATEIRGHIVLLVVLGTLLLWLGWYGFTAGYFLTILKSYGASPPNYGQWSAIGRTTVTMTLSRCTGALTTMFSRRFLVGHWNVTHVCTGILSGLVAISSGCAVVEPWAAIVCGFVADKRDFCPVKDFKPRITNPM</sequence>
<gene>
    <name evidence="10" type="ORF">ANE_LOCUS20842</name>
</gene>
<dbReference type="Proteomes" id="UP000489600">
    <property type="component" value="Unassembled WGS sequence"/>
</dbReference>
<evidence type="ECO:0000256" key="3">
    <source>
        <dbReference type="ARBA" id="ARBA00022448"/>
    </source>
</evidence>
<evidence type="ECO:0000313" key="10">
    <source>
        <dbReference type="EMBL" id="VVB10398.1"/>
    </source>
</evidence>
<dbReference type="GO" id="GO:0005886">
    <property type="term" value="C:plasma membrane"/>
    <property type="evidence" value="ECO:0007669"/>
    <property type="project" value="TreeGrafter"/>
</dbReference>
<accession>A0A565C9Q3</accession>
<feature type="transmembrane region" description="Helical" evidence="8">
    <location>
        <begin position="27"/>
        <end position="47"/>
    </location>
</feature>
<keyword evidence="6 8" id="KW-0472">Membrane</keyword>
<feature type="domain" description="Ammonium transporter AmtB-like" evidence="9">
    <location>
        <begin position="3"/>
        <end position="250"/>
    </location>
</feature>
<dbReference type="OrthoDB" id="534912at2759"/>
<keyword evidence="4 8" id="KW-0812">Transmembrane</keyword>
<comment type="subcellular location">
    <subcellularLocation>
        <location evidence="1">Membrane</location>
        <topology evidence="1">Multi-pass membrane protein</topology>
    </subcellularLocation>
</comment>
<evidence type="ECO:0000256" key="6">
    <source>
        <dbReference type="ARBA" id="ARBA00023136"/>
    </source>
</evidence>
<evidence type="ECO:0000256" key="7">
    <source>
        <dbReference type="ARBA" id="ARBA00023177"/>
    </source>
</evidence>
<dbReference type="InterPro" id="IPR029020">
    <property type="entry name" value="Ammonium/urea_transptr"/>
</dbReference>
<dbReference type="GO" id="GO:0008519">
    <property type="term" value="F:ammonium channel activity"/>
    <property type="evidence" value="ECO:0007669"/>
    <property type="project" value="InterPro"/>
</dbReference>
<evidence type="ECO:0000313" key="11">
    <source>
        <dbReference type="Proteomes" id="UP000489600"/>
    </source>
</evidence>
<evidence type="ECO:0000256" key="1">
    <source>
        <dbReference type="ARBA" id="ARBA00004141"/>
    </source>
</evidence>
<reference evidence="10" key="1">
    <citation type="submission" date="2019-07" db="EMBL/GenBank/DDBJ databases">
        <authorList>
            <person name="Dittberner H."/>
        </authorList>
    </citation>
    <scope>NUCLEOTIDE SEQUENCE [LARGE SCALE GENOMIC DNA]</scope>
</reference>
<proteinExistence type="inferred from homology"/>
<dbReference type="EMBL" id="CABITT030000007">
    <property type="protein sequence ID" value="VVB10398.1"/>
    <property type="molecule type" value="Genomic_DNA"/>
</dbReference>
<dbReference type="PANTHER" id="PTHR11730:SF6">
    <property type="entry name" value="AMMONIUM TRANSPORTER"/>
    <property type="match status" value="1"/>
</dbReference>
<dbReference type="InterPro" id="IPR024041">
    <property type="entry name" value="NH4_transpt_AmtB-like_dom"/>
</dbReference>
<dbReference type="Pfam" id="PF00909">
    <property type="entry name" value="Ammonium_transp"/>
    <property type="match status" value="1"/>
</dbReference>
<evidence type="ECO:0000259" key="9">
    <source>
        <dbReference type="Pfam" id="PF00909"/>
    </source>
</evidence>
<dbReference type="Gene3D" id="1.10.3430.10">
    <property type="entry name" value="Ammonium transporter AmtB like domains"/>
    <property type="match status" value="1"/>
</dbReference>
<feature type="transmembrane region" description="Helical" evidence="8">
    <location>
        <begin position="143"/>
        <end position="167"/>
    </location>
</feature>
<keyword evidence="7" id="KW-0924">Ammonia transport</keyword>
<dbReference type="GO" id="GO:0097272">
    <property type="term" value="P:ammonium homeostasis"/>
    <property type="evidence" value="ECO:0007669"/>
    <property type="project" value="TreeGrafter"/>
</dbReference>
<organism evidence="10 11">
    <name type="scientific">Arabis nemorensis</name>
    <dbReference type="NCBI Taxonomy" id="586526"/>
    <lineage>
        <taxon>Eukaryota</taxon>
        <taxon>Viridiplantae</taxon>
        <taxon>Streptophyta</taxon>
        <taxon>Embryophyta</taxon>
        <taxon>Tracheophyta</taxon>
        <taxon>Spermatophyta</taxon>
        <taxon>Magnoliopsida</taxon>
        <taxon>eudicotyledons</taxon>
        <taxon>Gunneridae</taxon>
        <taxon>Pentapetalae</taxon>
        <taxon>rosids</taxon>
        <taxon>malvids</taxon>
        <taxon>Brassicales</taxon>
        <taxon>Brassicaceae</taxon>
        <taxon>Arabideae</taxon>
        <taxon>Arabis</taxon>
    </lineage>
</organism>
<protein>
    <recommendedName>
        <fullName evidence="9">Ammonium transporter AmtB-like domain-containing protein</fullName>
    </recommendedName>
</protein>
<comment type="caution">
    <text evidence="10">The sequence shown here is derived from an EMBL/GenBank/DDBJ whole genome shotgun (WGS) entry which is preliminary data.</text>
</comment>
<keyword evidence="5 8" id="KW-1133">Transmembrane helix</keyword>
<feature type="transmembrane region" description="Helical" evidence="8">
    <location>
        <begin position="92"/>
        <end position="111"/>
    </location>
</feature>
<evidence type="ECO:0000256" key="2">
    <source>
        <dbReference type="ARBA" id="ARBA00005887"/>
    </source>
</evidence>
<evidence type="ECO:0000256" key="4">
    <source>
        <dbReference type="ARBA" id="ARBA00022692"/>
    </source>
</evidence>
<feature type="transmembrane region" description="Helical" evidence="8">
    <location>
        <begin position="54"/>
        <end position="72"/>
    </location>
</feature>
<comment type="similarity">
    <text evidence="2">Belongs to the ammonia transporter channel (TC 1.A.11.2) family.</text>
</comment>
<evidence type="ECO:0000256" key="8">
    <source>
        <dbReference type="SAM" id="Phobius"/>
    </source>
</evidence>
<keyword evidence="3" id="KW-0813">Transport</keyword>
<keyword evidence="11" id="KW-1185">Reference proteome</keyword>
<dbReference type="PANTHER" id="PTHR11730">
    <property type="entry name" value="AMMONIUM TRANSPORTER"/>
    <property type="match status" value="1"/>
</dbReference>
<dbReference type="SUPFAM" id="SSF111352">
    <property type="entry name" value="Ammonium transporter"/>
    <property type="match status" value="1"/>
</dbReference>
<evidence type="ECO:0000256" key="5">
    <source>
        <dbReference type="ARBA" id="ARBA00022989"/>
    </source>
</evidence>
<dbReference type="AlphaFoldDB" id="A0A565C9Q3"/>
<name>A0A565C9Q3_9BRAS</name>